<organism evidence="2 3">
    <name type="scientific">Clostridium aceticum</name>
    <dbReference type="NCBI Taxonomy" id="84022"/>
    <lineage>
        <taxon>Bacteria</taxon>
        <taxon>Bacillati</taxon>
        <taxon>Bacillota</taxon>
        <taxon>Clostridia</taxon>
        <taxon>Eubacteriales</taxon>
        <taxon>Clostridiaceae</taxon>
        <taxon>Clostridium</taxon>
    </lineage>
</organism>
<feature type="transmembrane region" description="Helical" evidence="1">
    <location>
        <begin position="201"/>
        <end position="219"/>
    </location>
</feature>
<feature type="transmembrane region" description="Helical" evidence="1">
    <location>
        <begin position="72"/>
        <end position="88"/>
    </location>
</feature>
<keyword evidence="3" id="KW-1185">Reference proteome</keyword>
<name>A0A0G3WAR3_9CLOT</name>
<feature type="transmembrane region" description="Helical" evidence="1">
    <location>
        <begin position="7"/>
        <end position="28"/>
    </location>
</feature>
<accession>A0A0G3WAR3</accession>
<dbReference type="Pfam" id="PF04018">
    <property type="entry name" value="VCA0040-like"/>
    <property type="match status" value="1"/>
</dbReference>
<proteinExistence type="predicted"/>
<dbReference type="Proteomes" id="UP000035704">
    <property type="component" value="Chromosome"/>
</dbReference>
<dbReference type="KEGG" id="cace:CACET_c10160"/>
<dbReference type="AlphaFoldDB" id="A0A0G3WAR3"/>
<dbReference type="EMBL" id="CP009687">
    <property type="protein sequence ID" value="AKL94519.1"/>
    <property type="molecule type" value="Genomic_DNA"/>
</dbReference>
<protein>
    <recommendedName>
        <fullName evidence="4">DUF368 domain-containing protein</fullName>
    </recommendedName>
</protein>
<evidence type="ECO:0008006" key="4">
    <source>
        <dbReference type="Google" id="ProtNLM"/>
    </source>
</evidence>
<keyword evidence="1" id="KW-1133">Transmembrane helix</keyword>
<dbReference type="PATRIC" id="fig|84022.6.peg.1031"/>
<feature type="transmembrane region" description="Helical" evidence="1">
    <location>
        <begin position="225"/>
        <end position="242"/>
    </location>
</feature>
<dbReference type="RefSeq" id="WP_044823351.1">
    <property type="nucleotide sequence ID" value="NZ_CP009687.1"/>
</dbReference>
<feature type="transmembrane region" description="Helical" evidence="1">
    <location>
        <begin position="171"/>
        <end position="189"/>
    </location>
</feature>
<feature type="transmembrane region" description="Helical" evidence="1">
    <location>
        <begin position="128"/>
        <end position="159"/>
    </location>
</feature>
<dbReference type="STRING" id="84022.CACET_c10160"/>
<evidence type="ECO:0000313" key="2">
    <source>
        <dbReference type="EMBL" id="AKL94519.1"/>
    </source>
</evidence>
<reference evidence="2 3" key="1">
    <citation type="submission" date="2014-10" db="EMBL/GenBank/DDBJ databases">
        <title>Genome sequence of Clostridium aceticum DSM 1496.</title>
        <authorList>
            <person name="Poehlein A."/>
            <person name="Schiel-Bengelsdorf B."/>
            <person name="Gottschalk G."/>
            <person name="Duerre P."/>
            <person name="Daniel R."/>
        </authorList>
    </citation>
    <scope>NUCLEOTIDE SEQUENCE [LARGE SCALE GENOMIC DNA]</scope>
    <source>
        <strain evidence="2 3">DSM 1496</strain>
    </source>
</reference>
<keyword evidence="1" id="KW-0472">Membrane</keyword>
<evidence type="ECO:0000313" key="3">
    <source>
        <dbReference type="Proteomes" id="UP000035704"/>
    </source>
</evidence>
<dbReference type="PANTHER" id="PTHR37308:SF1">
    <property type="entry name" value="POLYPRENYL-PHOSPHATE TRANSPORTER"/>
    <property type="match status" value="1"/>
</dbReference>
<feature type="transmembrane region" description="Helical" evidence="1">
    <location>
        <begin position="43"/>
        <end position="65"/>
    </location>
</feature>
<dbReference type="InterPro" id="IPR007163">
    <property type="entry name" value="VCA0040-like"/>
</dbReference>
<sequence length="258" mass="28286">MIKGIILGFIIVLPGMSGGTVFLIFGIYENMLKDLAKLNIKPYLPLLGGTLIGIFASGMLFALFFESFRDQTAIFLMGCLIASIRPVLKPCEKLNLQGTFFLILGLLVGYSMGGEPIGLMVETEEVSLILLMLGGILSSAAMIIPGIPGSSVLIVLGIYDSILYSIKELELLNLLTFGIGSVMGIFLLIKILNNIYEKYRSIISYFFAGLILGSSRALLPYSFKPYLILIFAIGFALVWVWSGKQKDSTNKVQERDEN</sequence>
<feature type="transmembrane region" description="Helical" evidence="1">
    <location>
        <begin position="100"/>
        <end position="121"/>
    </location>
</feature>
<evidence type="ECO:0000256" key="1">
    <source>
        <dbReference type="SAM" id="Phobius"/>
    </source>
</evidence>
<keyword evidence="1" id="KW-0812">Transmembrane</keyword>
<gene>
    <name evidence="2" type="ORF">CACET_c10160</name>
</gene>
<dbReference type="PANTHER" id="PTHR37308">
    <property type="entry name" value="INTEGRAL MEMBRANE PROTEIN"/>
    <property type="match status" value="1"/>
</dbReference>